<keyword evidence="3" id="KW-1185">Reference proteome</keyword>
<organism evidence="2 3">
    <name type="scientific">Portunus trituberculatus</name>
    <name type="common">Swimming crab</name>
    <name type="synonym">Neptunus trituberculatus</name>
    <dbReference type="NCBI Taxonomy" id="210409"/>
    <lineage>
        <taxon>Eukaryota</taxon>
        <taxon>Metazoa</taxon>
        <taxon>Ecdysozoa</taxon>
        <taxon>Arthropoda</taxon>
        <taxon>Crustacea</taxon>
        <taxon>Multicrustacea</taxon>
        <taxon>Malacostraca</taxon>
        <taxon>Eumalacostraca</taxon>
        <taxon>Eucarida</taxon>
        <taxon>Decapoda</taxon>
        <taxon>Pleocyemata</taxon>
        <taxon>Brachyura</taxon>
        <taxon>Eubrachyura</taxon>
        <taxon>Portunoidea</taxon>
        <taxon>Portunidae</taxon>
        <taxon>Portuninae</taxon>
        <taxon>Portunus</taxon>
    </lineage>
</organism>
<feature type="compositionally biased region" description="Basic and acidic residues" evidence="1">
    <location>
        <begin position="27"/>
        <end position="36"/>
    </location>
</feature>
<feature type="region of interest" description="Disordered" evidence="1">
    <location>
        <begin position="123"/>
        <end position="142"/>
    </location>
</feature>
<gene>
    <name evidence="2" type="ORF">E2C01_017385</name>
</gene>
<dbReference type="AlphaFoldDB" id="A0A5B7DT85"/>
<dbReference type="OrthoDB" id="6359767at2759"/>
<evidence type="ECO:0000313" key="3">
    <source>
        <dbReference type="Proteomes" id="UP000324222"/>
    </source>
</evidence>
<feature type="region of interest" description="Disordered" evidence="1">
    <location>
        <begin position="66"/>
        <end position="97"/>
    </location>
</feature>
<dbReference type="EMBL" id="VSRR010001314">
    <property type="protein sequence ID" value="MPC24304.1"/>
    <property type="molecule type" value="Genomic_DNA"/>
</dbReference>
<name>A0A5B7DT85_PORTR</name>
<evidence type="ECO:0000313" key="2">
    <source>
        <dbReference type="EMBL" id="MPC24304.1"/>
    </source>
</evidence>
<proteinExistence type="predicted"/>
<protein>
    <submittedName>
        <fullName evidence="2">Uncharacterized protein</fullName>
    </submittedName>
</protein>
<dbReference type="Proteomes" id="UP000324222">
    <property type="component" value="Unassembled WGS sequence"/>
</dbReference>
<reference evidence="2 3" key="1">
    <citation type="submission" date="2019-05" db="EMBL/GenBank/DDBJ databases">
        <title>Another draft genome of Portunus trituberculatus and its Hox gene families provides insights of decapod evolution.</title>
        <authorList>
            <person name="Jeong J.-H."/>
            <person name="Song I."/>
            <person name="Kim S."/>
            <person name="Choi T."/>
            <person name="Kim D."/>
            <person name="Ryu S."/>
            <person name="Kim W."/>
        </authorList>
    </citation>
    <scope>NUCLEOTIDE SEQUENCE [LARGE SCALE GENOMIC DNA]</scope>
    <source>
        <tissue evidence="2">Muscle</tissue>
    </source>
</reference>
<comment type="caution">
    <text evidence="2">The sequence shown here is derived from an EMBL/GenBank/DDBJ whole genome shotgun (WGS) entry which is preliminary data.</text>
</comment>
<sequence>MSDSSSSDGEESRFKEICDPTLWKTASRRDKADTDLPKQAANPQHRNEFSGRQSFVLLEKIKASLAASQTKSGSPWRDCDDSGSHKKGSRTVDVSRSNVAAPSTLSSYLAKQLATRLDGSVEFYSNQDNSSPQSQDCGSTNHQSFHLLKNVSLIHQESETLSDTQKRKRKRVKVPKKLAYYVSSDEEDLKTKCSSVAVSPEWIQTGSESYPRPHPKNVR</sequence>
<feature type="region of interest" description="Disordered" evidence="1">
    <location>
        <begin position="25"/>
        <end position="52"/>
    </location>
</feature>
<feature type="compositionally biased region" description="Low complexity" evidence="1">
    <location>
        <begin position="125"/>
        <end position="136"/>
    </location>
</feature>
<accession>A0A5B7DT85</accession>
<evidence type="ECO:0000256" key="1">
    <source>
        <dbReference type="SAM" id="MobiDB-lite"/>
    </source>
</evidence>